<dbReference type="Proteomes" id="UP000024635">
    <property type="component" value="Unassembled WGS sequence"/>
</dbReference>
<keyword evidence="3" id="KW-1185">Reference proteome</keyword>
<dbReference type="AlphaFoldDB" id="A0A016SVR9"/>
<protein>
    <submittedName>
        <fullName evidence="2">Uncharacterized protein</fullName>
    </submittedName>
</protein>
<sequence length="87" mass="8996">MQVEMNPPPVVPGGGPKIVGHLPPTIERRSPTCPCSCPPSALLVPADGGTTGVMRLFLDVQKRSPTQKVGGAMGVLPAHHPHGCLSQ</sequence>
<gene>
    <name evidence="2" type="primary">Acey_s0171.g319</name>
    <name evidence="2" type="ORF">Y032_0171g319</name>
</gene>
<name>A0A016SVR9_9BILA</name>
<feature type="region of interest" description="Disordered" evidence="1">
    <location>
        <begin position="68"/>
        <end position="87"/>
    </location>
</feature>
<reference evidence="3" key="1">
    <citation type="journal article" date="2015" name="Nat. Genet.">
        <title>The genome and transcriptome of the zoonotic hookworm Ancylostoma ceylanicum identify infection-specific gene families.</title>
        <authorList>
            <person name="Schwarz E.M."/>
            <person name="Hu Y."/>
            <person name="Antoshechkin I."/>
            <person name="Miller M.M."/>
            <person name="Sternberg P.W."/>
            <person name="Aroian R.V."/>
        </authorList>
    </citation>
    <scope>NUCLEOTIDE SEQUENCE</scope>
    <source>
        <strain evidence="3">HY135</strain>
    </source>
</reference>
<evidence type="ECO:0000256" key="1">
    <source>
        <dbReference type="SAM" id="MobiDB-lite"/>
    </source>
</evidence>
<dbReference type="EMBL" id="JARK01001507">
    <property type="protein sequence ID" value="EYB94476.1"/>
    <property type="molecule type" value="Genomic_DNA"/>
</dbReference>
<organism evidence="2 3">
    <name type="scientific">Ancylostoma ceylanicum</name>
    <dbReference type="NCBI Taxonomy" id="53326"/>
    <lineage>
        <taxon>Eukaryota</taxon>
        <taxon>Metazoa</taxon>
        <taxon>Ecdysozoa</taxon>
        <taxon>Nematoda</taxon>
        <taxon>Chromadorea</taxon>
        <taxon>Rhabditida</taxon>
        <taxon>Rhabditina</taxon>
        <taxon>Rhabditomorpha</taxon>
        <taxon>Strongyloidea</taxon>
        <taxon>Ancylostomatidae</taxon>
        <taxon>Ancylostomatinae</taxon>
        <taxon>Ancylostoma</taxon>
    </lineage>
</organism>
<evidence type="ECO:0000313" key="2">
    <source>
        <dbReference type="EMBL" id="EYB94476.1"/>
    </source>
</evidence>
<proteinExistence type="predicted"/>
<comment type="caution">
    <text evidence="2">The sequence shown here is derived from an EMBL/GenBank/DDBJ whole genome shotgun (WGS) entry which is preliminary data.</text>
</comment>
<evidence type="ECO:0000313" key="3">
    <source>
        <dbReference type="Proteomes" id="UP000024635"/>
    </source>
</evidence>
<accession>A0A016SVR9</accession>